<dbReference type="SUPFAM" id="SSF50447">
    <property type="entry name" value="Translation proteins"/>
    <property type="match status" value="1"/>
</dbReference>
<dbReference type="SUPFAM" id="SSF54980">
    <property type="entry name" value="EF-G C-terminal domain-like"/>
    <property type="match status" value="2"/>
</dbReference>
<keyword evidence="3" id="KW-0820">tRNA-binding</keyword>
<dbReference type="InterPro" id="IPR048876">
    <property type="entry name" value="BipA_C"/>
</dbReference>
<keyword evidence="3" id="KW-0378">Hydrolase</keyword>
<evidence type="ECO:0000313" key="7">
    <source>
        <dbReference type="Proteomes" id="UP000463951"/>
    </source>
</evidence>
<dbReference type="Gene3D" id="3.30.70.240">
    <property type="match status" value="1"/>
</dbReference>
<keyword evidence="3" id="KW-0699">rRNA-binding</keyword>
<gene>
    <name evidence="3" type="primary">bipA</name>
    <name evidence="6" type="ORF">SSPO_039370</name>
</gene>
<evidence type="ECO:0000259" key="5">
    <source>
        <dbReference type="PROSITE" id="PS51722"/>
    </source>
</evidence>
<dbReference type="InterPro" id="IPR004161">
    <property type="entry name" value="EFTu-like_2"/>
</dbReference>
<proteinExistence type="inferred from homology"/>
<dbReference type="InterPro" id="IPR005225">
    <property type="entry name" value="Small_GTP-bd"/>
</dbReference>
<dbReference type="InterPro" id="IPR009000">
    <property type="entry name" value="Transl_B-barrel_sf"/>
</dbReference>
<dbReference type="FunFam" id="3.30.70.870:FF:000003">
    <property type="entry name" value="GTP-binding protein TypA"/>
    <property type="match status" value="1"/>
</dbReference>
<dbReference type="CDD" id="cd01891">
    <property type="entry name" value="TypA_BipA"/>
    <property type="match status" value="1"/>
</dbReference>
<dbReference type="AlphaFoldDB" id="A0A499UWX9"/>
<dbReference type="Gene3D" id="2.40.50.250">
    <property type="entry name" value="bipa protein"/>
    <property type="match status" value="1"/>
</dbReference>
<dbReference type="FunFam" id="2.40.50.250:FF:000001">
    <property type="entry name" value="GTP-binding protein TypA"/>
    <property type="match status" value="1"/>
</dbReference>
<feature type="binding site" evidence="3">
    <location>
        <begin position="136"/>
        <end position="139"/>
    </location>
    <ligand>
        <name>GTP</name>
        <dbReference type="ChEBI" id="CHEBI:37565"/>
    </ligand>
</feature>
<dbReference type="Proteomes" id="UP000463951">
    <property type="component" value="Chromosome"/>
</dbReference>
<feature type="domain" description="Tr-type G" evidence="5">
    <location>
        <begin position="5"/>
        <end position="212"/>
    </location>
</feature>
<dbReference type="GO" id="GO:0003924">
    <property type="term" value="F:GTPase activity"/>
    <property type="evidence" value="ECO:0007669"/>
    <property type="project" value="UniProtKB-UniRule"/>
</dbReference>
<dbReference type="GO" id="GO:1990904">
    <property type="term" value="C:ribonucleoprotein complex"/>
    <property type="evidence" value="ECO:0007669"/>
    <property type="project" value="TreeGrafter"/>
</dbReference>
<keyword evidence="3" id="KW-0690">Ribosome biogenesis</keyword>
<dbReference type="HAMAP" id="MF_00849">
    <property type="entry name" value="BipA"/>
    <property type="match status" value="1"/>
</dbReference>
<keyword evidence="3" id="KW-0963">Cytoplasm</keyword>
<dbReference type="InterPro" id="IPR035651">
    <property type="entry name" value="BipA_V"/>
</dbReference>
<dbReference type="NCBIfam" id="TIGR00231">
    <property type="entry name" value="small_GTP"/>
    <property type="match status" value="1"/>
</dbReference>
<dbReference type="Pfam" id="PF21018">
    <property type="entry name" value="BipA_C"/>
    <property type="match status" value="1"/>
</dbReference>
<dbReference type="Pfam" id="PF03144">
    <property type="entry name" value="GTP_EFTU_D2"/>
    <property type="match status" value="1"/>
</dbReference>
<dbReference type="Gene3D" id="3.40.50.300">
    <property type="entry name" value="P-loop containing nucleotide triphosphate hydrolases"/>
    <property type="match status" value="1"/>
</dbReference>
<sequence length="631" mass="68928">MPTRHDIRNVAIVAHVDHGKTTLVDAMLKQAGAFAAHQHVDDRVMDSNDLEREKGITILAKNTAVKYHPADGGDPVTINIIDTPGHADFGGEVERGLSMVDAVVLLVDASEGPLPQTRFVLRKALQAKLPVILCINKTDRPDSRIDEVVNEAYDLFLDLDATEEQIEFPIVYACARDGVASLTKPEDGTVPADSDSLQPFFSALLETVPAPEYDAAAPLQAHVTNLDADNFLGRIALLRVEQGELKKGQTVAWIKRDGTISNVRITELMMTEALTRKPAEVAGPGDICAVAGIPDIMIGETLADPENPIALPLITVDEPAISMTIGTNTSPLVGRGPGGKGADKSAVKDRKVTARLVKDRLERELIGNVSLRVLPTDRPDAWEVQGRGELALAILVETMRREGFELTVGKPQVVTREIEGKLHEPIERITIDVPEEHMGAVTQLMGTRKGRMDNMSNHGSGWVRMEFIVPSRGLIGFRTEFLTATRGTGIAHSIHEGHEPWFGELKTRNNGSLVADRSGAVTAFAMTNLQERGVLFTSPGTEVYEGMIVGENSRSDDMDVNITKEKKLTNMRSSTADVTESLVPPRLLSLEQSLEFCRDDECVEVTPETVRIRKVVLDQKERARTAARAKR</sequence>
<dbReference type="EC" id="3.6.5.-" evidence="3"/>
<dbReference type="FunFam" id="2.40.30.10:FF:000033">
    <property type="entry name" value="GTP-binding protein TypA"/>
    <property type="match status" value="1"/>
</dbReference>
<organism evidence="6 7">
    <name type="scientific">Streptomyces antimycoticus</name>
    <dbReference type="NCBI Taxonomy" id="68175"/>
    <lineage>
        <taxon>Bacteria</taxon>
        <taxon>Bacillati</taxon>
        <taxon>Actinomycetota</taxon>
        <taxon>Actinomycetes</taxon>
        <taxon>Kitasatosporales</taxon>
        <taxon>Streptomycetaceae</taxon>
        <taxon>Streptomyces</taxon>
        <taxon>Streptomyces violaceusniger group</taxon>
    </lineage>
</organism>
<evidence type="ECO:0000313" key="6">
    <source>
        <dbReference type="EMBL" id="BBJ41219.1"/>
    </source>
</evidence>
<dbReference type="GO" id="GO:0005829">
    <property type="term" value="C:cytosol"/>
    <property type="evidence" value="ECO:0007669"/>
    <property type="project" value="TreeGrafter"/>
</dbReference>
<dbReference type="GO" id="GO:0019843">
    <property type="term" value="F:rRNA binding"/>
    <property type="evidence" value="ECO:0007669"/>
    <property type="project" value="UniProtKB-KW"/>
</dbReference>
<dbReference type="GO" id="GO:0005525">
    <property type="term" value="F:GTP binding"/>
    <property type="evidence" value="ECO:0007669"/>
    <property type="project" value="UniProtKB-UniRule"/>
</dbReference>
<name>A0A499UWX9_9ACTN</name>
<dbReference type="InterPro" id="IPR031157">
    <property type="entry name" value="G_TR_CS"/>
</dbReference>
<dbReference type="CDD" id="cd03710">
    <property type="entry name" value="BipA_TypA_C"/>
    <property type="match status" value="1"/>
</dbReference>
<dbReference type="CDD" id="cd03691">
    <property type="entry name" value="BipA_TypA_II"/>
    <property type="match status" value="1"/>
</dbReference>
<dbReference type="PROSITE" id="PS51722">
    <property type="entry name" value="G_TR_2"/>
    <property type="match status" value="1"/>
</dbReference>
<reference evidence="6 7" key="1">
    <citation type="journal article" date="2020" name="Int. J. Syst. Evol. Microbiol.">
        <title>Reclassification of Streptomyces castelarensis and Streptomyces sporoclivatus as later heterotypic synonyms of Streptomyces antimycoticus.</title>
        <authorList>
            <person name="Komaki H."/>
            <person name="Tamura T."/>
        </authorList>
    </citation>
    <scope>NUCLEOTIDE SEQUENCE [LARGE SCALE GENOMIC DNA]</scope>
    <source>
        <strain evidence="6 7">NBRC 100767</strain>
    </source>
</reference>
<dbReference type="FunFam" id="3.40.50.300:FF:000463">
    <property type="entry name" value="GTP-binding protein TypA"/>
    <property type="match status" value="1"/>
</dbReference>
<comment type="subunit">
    <text evidence="3">Monomer.</text>
</comment>
<dbReference type="GO" id="GO:0000049">
    <property type="term" value="F:tRNA binding"/>
    <property type="evidence" value="ECO:0007669"/>
    <property type="project" value="UniProtKB-KW"/>
</dbReference>
<dbReference type="EMBL" id="AP019620">
    <property type="protein sequence ID" value="BBJ41219.1"/>
    <property type="molecule type" value="Genomic_DNA"/>
</dbReference>
<evidence type="ECO:0000256" key="3">
    <source>
        <dbReference type="HAMAP-Rule" id="MF_00849"/>
    </source>
</evidence>
<dbReference type="Pfam" id="PF00679">
    <property type="entry name" value="EFG_C"/>
    <property type="match status" value="1"/>
</dbReference>
<dbReference type="Pfam" id="PF00009">
    <property type="entry name" value="GTP_EFTU"/>
    <property type="match status" value="1"/>
</dbReference>
<keyword evidence="3" id="KW-0694">RNA-binding</keyword>
<dbReference type="SUPFAM" id="SSF52540">
    <property type="entry name" value="P-loop containing nucleoside triphosphate hydrolases"/>
    <property type="match status" value="1"/>
</dbReference>
<comment type="catalytic activity">
    <reaction evidence="3">
        <text>GTP + H2O = GDP + phosphate + H(+)</text>
        <dbReference type="Rhea" id="RHEA:19669"/>
        <dbReference type="ChEBI" id="CHEBI:15377"/>
        <dbReference type="ChEBI" id="CHEBI:15378"/>
        <dbReference type="ChEBI" id="CHEBI:37565"/>
        <dbReference type="ChEBI" id="CHEBI:43474"/>
        <dbReference type="ChEBI" id="CHEBI:58189"/>
    </reaction>
</comment>
<feature type="binding site" evidence="3">
    <location>
        <begin position="17"/>
        <end position="22"/>
    </location>
    <ligand>
        <name>GTP</name>
        <dbReference type="ChEBI" id="CHEBI:37565"/>
    </ligand>
</feature>
<dbReference type="SMART" id="SM00838">
    <property type="entry name" value="EFG_C"/>
    <property type="match status" value="1"/>
</dbReference>
<evidence type="ECO:0000256" key="1">
    <source>
        <dbReference type="ARBA" id="ARBA00022741"/>
    </source>
</evidence>
<comment type="similarity">
    <text evidence="3">Belongs to the TRAFAC class translation factor GTPase superfamily. Classic translation factor GTPase family. BipA subfamily.</text>
</comment>
<dbReference type="GO" id="GO:0000027">
    <property type="term" value="P:ribosomal large subunit assembly"/>
    <property type="evidence" value="ECO:0007669"/>
    <property type="project" value="UniProtKB-UniRule"/>
</dbReference>
<dbReference type="InterPro" id="IPR042116">
    <property type="entry name" value="TypA/BipA_C"/>
</dbReference>
<comment type="subcellular location">
    <subcellularLocation>
        <location evidence="3">Cytoplasm</location>
    </subcellularLocation>
    <text evidence="3">Binds to ribosomes.</text>
</comment>
<dbReference type="PANTHER" id="PTHR42908:SF8">
    <property type="entry name" value="TR-TYPE G DOMAIN-CONTAINING PROTEIN"/>
    <property type="match status" value="1"/>
</dbReference>
<dbReference type="GO" id="GO:0043022">
    <property type="term" value="F:ribosome binding"/>
    <property type="evidence" value="ECO:0007669"/>
    <property type="project" value="UniProtKB-UniRule"/>
</dbReference>
<dbReference type="InterPro" id="IPR027417">
    <property type="entry name" value="P-loop_NTPase"/>
</dbReference>
<protein>
    <recommendedName>
        <fullName evidence="3">Large ribosomal subunit assembly factor BipA</fullName>
        <ecNumber evidence="3">3.6.5.-</ecNumber>
    </recommendedName>
    <alternativeName>
        <fullName evidence="3">GTP-binding protein BipA</fullName>
    </alternativeName>
</protein>
<dbReference type="InterPro" id="IPR000795">
    <property type="entry name" value="T_Tr_GTP-bd_dom"/>
</dbReference>
<dbReference type="FunFam" id="3.30.70.240:FF:000002">
    <property type="entry name" value="GTP-binding protein TypA"/>
    <property type="match status" value="1"/>
</dbReference>
<evidence type="ECO:0000256" key="4">
    <source>
        <dbReference type="SAM" id="MobiDB-lite"/>
    </source>
</evidence>
<dbReference type="InterPro" id="IPR047042">
    <property type="entry name" value="BipA_II"/>
</dbReference>
<accession>A0A499UWX9</accession>
<dbReference type="Gene3D" id="2.40.30.10">
    <property type="entry name" value="Translation factors"/>
    <property type="match status" value="1"/>
</dbReference>
<dbReference type="NCBIfam" id="TIGR01394">
    <property type="entry name" value="TypA_BipA"/>
    <property type="match status" value="1"/>
</dbReference>
<dbReference type="InterPro" id="IPR047041">
    <property type="entry name" value="BipA_GTP-bd_dom"/>
</dbReference>
<dbReference type="InterPro" id="IPR006298">
    <property type="entry name" value="BipA"/>
</dbReference>
<keyword evidence="1 3" id="KW-0547">Nucleotide-binding</keyword>
<dbReference type="InterPro" id="IPR035647">
    <property type="entry name" value="EFG_III/V"/>
</dbReference>
<evidence type="ECO:0000256" key="2">
    <source>
        <dbReference type="ARBA" id="ARBA00023134"/>
    </source>
</evidence>
<dbReference type="PRINTS" id="PR00315">
    <property type="entry name" value="ELONGATNFCT"/>
</dbReference>
<keyword evidence="2 3" id="KW-0342">GTP-binding</keyword>
<dbReference type="PROSITE" id="PS00301">
    <property type="entry name" value="G_TR_1"/>
    <property type="match status" value="1"/>
</dbReference>
<dbReference type="InterPro" id="IPR000640">
    <property type="entry name" value="EFG_V-like"/>
</dbReference>
<comment type="function">
    <text evidence="3">A 50S ribosomal subunit assembly protein with GTPase activity, required for 50S subunit assembly at low temperatures, may also play a role in translation. Binds GTP and analogs. Binds the 70S ribosome between the 30S and 50S subunits, in a similar position as ribosome-bound EF-G; it contacts a number of ribosomal proteins, both rRNAs and the A-site tRNA.</text>
</comment>
<feature type="region of interest" description="Disordered" evidence="4">
    <location>
        <begin position="327"/>
        <end position="347"/>
    </location>
</feature>
<dbReference type="Gene3D" id="3.30.70.870">
    <property type="entry name" value="Elongation Factor G (Translational Gtpase), domain 3"/>
    <property type="match status" value="1"/>
</dbReference>
<dbReference type="PANTHER" id="PTHR42908">
    <property type="entry name" value="TRANSLATION ELONGATION FACTOR-RELATED"/>
    <property type="match status" value="1"/>
</dbReference>